<evidence type="ECO:0000313" key="1">
    <source>
        <dbReference type="EnsemblMetazoa" id="AFAF008344-PA"/>
    </source>
</evidence>
<organism evidence="1 2">
    <name type="scientific">Anopheles farauti</name>
    <dbReference type="NCBI Taxonomy" id="69004"/>
    <lineage>
        <taxon>Eukaryota</taxon>
        <taxon>Metazoa</taxon>
        <taxon>Ecdysozoa</taxon>
        <taxon>Arthropoda</taxon>
        <taxon>Hexapoda</taxon>
        <taxon>Insecta</taxon>
        <taxon>Pterygota</taxon>
        <taxon>Neoptera</taxon>
        <taxon>Endopterygota</taxon>
        <taxon>Diptera</taxon>
        <taxon>Nematocera</taxon>
        <taxon>Culicoidea</taxon>
        <taxon>Culicidae</taxon>
        <taxon>Anophelinae</taxon>
        <taxon>Anopheles</taxon>
    </lineage>
</organism>
<name>A0A182QE65_9DIPT</name>
<dbReference type="Proteomes" id="UP000075886">
    <property type="component" value="Unassembled WGS sequence"/>
</dbReference>
<dbReference type="EMBL" id="AXCN02001090">
    <property type="status" value="NOT_ANNOTATED_CDS"/>
    <property type="molecule type" value="Genomic_DNA"/>
</dbReference>
<keyword evidence="2" id="KW-1185">Reference proteome</keyword>
<dbReference type="PROSITE" id="PS51257">
    <property type="entry name" value="PROKAR_LIPOPROTEIN"/>
    <property type="match status" value="1"/>
</dbReference>
<protein>
    <submittedName>
        <fullName evidence="1">Uncharacterized protein</fullName>
    </submittedName>
</protein>
<dbReference type="VEuPathDB" id="VectorBase:AFAF008344"/>
<dbReference type="AlphaFoldDB" id="A0A182QE65"/>
<reference evidence="1" key="2">
    <citation type="submission" date="2020-05" db="UniProtKB">
        <authorList>
            <consortium name="EnsemblMetazoa"/>
        </authorList>
    </citation>
    <scope>IDENTIFICATION</scope>
    <source>
        <strain evidence="1">FAR1</strain>
    </source>
</reference>
<dbReference type="EnsemblMetazoa" id="AFAF008344-RA">
    <property type="protein sequence ID" value="AFAF008344-PA"/>
    <property type="gene ID" value="AFAF008344"/>
</dbReference>
<accession>A0A182QE65</accession>
<evidence type="ECO:0000313" key="2">
    <source>
        <dbReference type="Proteomes" id="UP000075886"/>
    </source>
</evidence>
<proteinExistence type="predicted"/>
<sequence>MQTKILHTNIRTPSSRVVQNGVPVAYGCGSRPGCRANFMASPMSVRRVTVASEHTLPTFTPQSSADTLDNVRFKHSSCNSSSNPGAHNFLINPRPILAQFRAPFPERKKFAIASANEDTARVRRSAKLKQN</sequence>
<reference evidence="2" key="1">
    <citation type="submission" date="2014-01" db="EMBL/GenBank/DDBJ databases">
        <title>The Genome Sequence of Anopheles farauti FAR1 (V2).</title>
        <authorList>
            <consortium name="The Broad Institute Genomics Platform"/>
            <person name="Neafsey D.E."/>
            <person name="Besansky N."/>
            <person name="Howell P."/>
            <person name="Walton C."/>
            <person name="Young S.K."/>
            <person name="Zeng Q."/>
            <person name="Gargeya S."/>
            <person name="Fitzgerald M."/>
            <person name="Haas B."/>
            <person name="Abouelleil A."/>
            <person name="Allen A.W."/>
            <person name="Alvarado L."/>
            <person name="Arachchi H.M."/>
            <person name="Berlin A.M."/>
            <person name="Chapman S.B."/>
            <person name="Gainer-Dewar J."/>
            <person name="Goldberg J."/>
            <person name="Griggs A."/>
            <person name="Gujja S."/>
            <person name="Hansen M."/>
            <person name="Howarth C."/>
            <person name="Imamovic A."/>
            <person name="Ireland A."/>
            <person name="Larimer J."/>
            <person name="McCowan C."/>
            <person name="Murphy C."/>
            <person name="Pearson M."/>
            <person name="Poon T.W."/>
            <person name="Priest M."/>
            <person name="Roberts A."/>
            <person name="Saif S."/>
            <person name="Shea T."/>
            <person name="Sisk P."/>
            <person name="Sykes S."/>
            <person name="Wortman J."/>
            <person name="Nusbaum C."/>
            <person name="Birren B."/>
        </authorList>
    </citation>
    <scope>NUCLEOTIDE SEQUENCE [LARGE SCALE GENOMIC DNA]</scope>
    <source>
        <strain evidence="2">FAR1</strain>
    </source>
</reference>